<organism evidence="2 3">
    <name type="scientific">Mythimna separata</name>
    <name type="common">Oriental armyworm</name>
    <name type="synonym">Pseudaletia separata</name>
    <dbReference type="NCBI Taxonomy" id="271217"/>
    <lineage>
        <taxon>Eukaryota</taxon>
        <taxon>Metazoa</taxon>
        <taxon>Ecdysozoa</taxon>
        <taxon>Arthropoda</taxon>
        <taxon>Hexapoda</taxon>
        <taxon>Insecta</taxon>
        <taxon>Pterygota</taxon>
        <taxon>Neoptera</taxon>
        <taxon>Endopterygota</taxon>
        <taxon>Lepidoptera</taxon>
        <taxon>Glossata</taxon>
        <taxon>Ditrysia</taxon>
        <taxon>Noctuoidea</taxon>
        <taxon>Noctuidae</taxon>
        <taxon>Noctuinae</taxon>
        <taxon>Hadenini</taxon>
        <taxon>Mythimna</taxon>
    </lineage>
</organism>
<gene>
    <name evidence="2" type="ORF">PYW07_016794</name>
</gene>
<proteinExistence type="predicted"/>
<keyword evidence="3" id="KW-1185">Reference proteome</keyword>
<dbReference type="Gene3D" id="2.80.10.50">
    <property type="match status" value="1"/>
</dbReference>
<dbReference type="EMBL" id="JARGEI010000015">
    <property type="protein sequence ID" value="KAJ8719238.1"/>
    <property type="molecule type" value="Genomic_DNA"/>
</dbReference>
<dbReference type="GO" id="GO:0005576">
    <property type="term" value="C:extracellular region"/>
    <property type="evidence" value="ECO:0007669"/>
    <property type="project" value="InterPro"/>
</dbReference>
<name>A0AAD8DT91_MYTSE</name>
<dbReference type="AlphaFoldDB" id="A0AAD8DT91"/>
<dbReference type="Gene3D" id="1.10.10.2400">
    <property type="entry name" value="Lepidopteran low molecular weight (30 kD) lipoprotein, N-terminal domain"/>
    <property type="match status" value="1"/>
</dbReference>
<sequence>MDKWIEAPSPNYETNKDKLYPYSEMPFQKEYKLVKIPISVKNLIEHVSYFGFGRRIINNKTIGFADCYNVNYEYAIVYDGLDEGKKIPNRIPVIEESQFRFSTSNYIKDNSVLTVTVETYMRIVCTELAQDIARVVNSERGKVVLYGATDREVNLISDELKLKQLIYCPIYLLPDNLQLTYYEKNYRAFLSANELKRELYRKVNGADFEAAAILTGCLNNAYCGGALSEVVSKLLQNNVRHVMTYAYKLWNTCDKHVVREHFPPVFQHLFDGGCIAIINNQNDQATVIEQKTTKARGDRRNKLGWKISPILDDNKVLFRLYNIATEKYLQHASAAKDSEELRDKFCFEPLLTISGQVAFKIFYFDDDKPLQLPVDADCLQLQDVAVAGQDRVGSAQDGRSTWILTTADQVEEKSVEKDNPILSDEEEFANLYNYD</sequence>
<evidence type="ECO:0000256" key="1">
    <source>
        <dbReference type="ARBA" id="ARBA00022729"/>
    </source>
</evidence>
<protein>
    <submittedName>
        <fullName evidence="2">Uncharacterized protein</fullName>
    </submittedName>
</protein>
<accession>A0AAD8DT91</accession>
<comment type="caution">
    <text evidence="2">The sequence shown here is derived from an EMBL/GenBank/DDBJ whole genome shotgun (WGS) entry which is preliminary data.</text>
</comment>
<reference evidence="2" key="1">
    <citation type="submission" date="2023-03" db="EMBL/GenBank/DDBJ databases">
        <title>Chromosome-level genomes of two armyworms, Mythimna separata and Mythimna loreyi, provide insights into the biosynthesis and reception of sex pheromones.</title>
        <authorList>
            <person name="Zhao H."/>
        </authorList>
    </citation>
    <scope>NUCLEOTIDE SEQUENCE</scope>
    <source>
        <strain evidence="2">BeijingLab</strain>
        <tissue evidence="2">Pupa</tissue>
    </source>
</reference>
<dbReference type="Proteomes" id="UP001231518">
    <property type="component" value="Chromosome 8"/>
</dbReference>
<dbReference type="InterPro" id="IPR004943">
    <property type="entry name" value="Lipoprotein_11"/>
</dbReference>
<evidence type="ECO:0000313" key="3">
    <source>
        <dbReference type="Proteomes" id="UP001231518"/>
    </source>
</evidence>
<dbReference type="InterPro" id="IPR042046">
    <property type="entry name" value="Lipoprotein_11_N"/>
</dbReference>
<dbReference type="Pfam" id="PF03260">
    <property type="entry name" value="Lipoprotein_11"/>
    <property type="match status" value="1"/>
</dbReference>
<keyword evidence="1" id="KW-0732">Signal</keyword>
<evidence type="ECO:0000313" key="2">
    <source>
        <dbReference type="EMBL" id="KAJ8719238.1"/>
    </source>
</evidence>